<dbReference type="AlphaFoldDB" id="A0A4R8SDN7"/>
<evidence type="ECO:0000313" key="6">
    <source>
        <dbReference type="Proteomes" id="UP000295685"/>
    </source>
</evidence>
<dbReference type="EMBL" id="PECK01000006">
    <property type="protein sequence ID" value="TDZ93539.1"/>
    <property type="molecule type" value="Genomic_DNA"/>
</dbReference>
<dbReference type="GO" id="GO:0050135">
    <property type="term" value="F:NADP+ nucleosidase activity"/>
    <property type="evidence" value="ECO:0007669"/>
    <property type="project" value="InterPro"/>
</dbReference>
<organism evidence="3 6">
    <name type="scientific">Mycobacteroides salmoniphilum</name>
    <dbReference type="NCBI Taxonomy" id="404941"/>
    <lineage>
        <taxon>Bacteria</taxon>
        <taxon>Bacillati</taxon>
        <taxon>Actinomycetota</taxon>
        <taxon>Actinomycetes</taxon>
        <taxon>Mycobacteriales</taxon>
        <taxon>Mycobacteriaceae</taxon>
        <taxon>Mycobacteroides</taxon>
    </lineage>
</organism>
<name>A0A4R8SDN7_9MYCO</name>
<dbReference type="InterPro" id="IPR025331">
    <property type="entry name" value="TNT"/>
</dbReference>
<evidence type="ECO:0000313" key="3">
    <source>
        <dbReference type="EMBL" id="TDZ93539.1"/>
    </source>
</evidence>
<sequence length="502" mass="52342">MTTEVAPGAIAHSADLFSAARDQAFKAADQALAVLQGLAGMGGTDRSGHKWRTDYDNYVGGESPGQGLTNSMQASVNSLGRVSELLHATAVNHNNANTQSQIGPKPPPQEAPAAASDICLAVLPSAEGGGAGEPAWWSTIVSYLQGWTWPNGHQDQLRRASDAWREAGRGFRDAKRGLEGDAHSLGAIAPLMDQRSPEMNAVVATCNKAANSLSTIADGCDVAADMCAAYAKAIDEAHSKVEHEMVVLGATVVVTEVVAAILVPLTLGASEAVSKGIDVARITATAQRIIEILRAFAAAAEVSALPAVAGAANAARVLGPELAEILSSRATIFGIEGVGAGGRAVDRGAAKWLELAGGRQGLEGWKPYGNLTEEQFVAKWGSRENRRYPGENYAMPGTQHEARLAPGSVIDRYGRPDGAWLSPEGTPFAGRGLPPESASMPHTAYRVGNGPLPPGYRIEESRVAPWFEQPGGGVQYRVTGPNGKDAPSLDPLIRSGFLVPAG</sequence>
<proteinExistence type="predicted"/>
<evidence type="ECO:0000313" key="4">
    <source>
        <dbReference type="EMBL" id="TEA09322.1"/>
    </source>
</evidence>
<reference evidence="5 6" key="1">
    <citation type="journal article" date="2019" name="Sci. Rep.">
        <title>Extended insight into the Mycobacterium chelonae-abscessus complex through whole genome sequencing of Mycobacterium salmoniphilum outbreak and Mycobacterium salmoniphilum-like strains.</title>
        <authorList>
            <person name="Behra P.R.K."/>
            <person name="Das S."/>
            <person name="Pettersson B.M.F."/>
            <person name="Shirreff L."/>
            <person name="DuCote T."/>
            <person name="Jacobsson K.G."/>
            <person name="Ennis D.G."/>
            <person name="Kirsebom L.A."/>
        </authorList>
    </citation>
    <scope>NUCLEOTIDE SEQUENCE [LARGE SCALE GENOMIC DNA]</scope>
    <source>
        <strain evidence="4 5">CCUG 60883</strain>
        <strain evidence="3 6">CCUG 60885</strain>
    </source>
</reference>
<gene>
    <name evidence="4" type="ORF">CCUG60883_00083</name>
    <name evidence="3" type="ORF">CCUG60885_03142</name>
</gene>
<comment type="caution">
    <text evidence="3">The sequence shown here is derived from an EMBL/GenBank/DDBJ whole genome shotgun (WGS) entry which is preliminary data.</text>
</comment>
<dbReference type="Proteomes" id="UP000295685">
    <property type="component" value="Unassembled WGS sequence"/>
</dbReference>
<dbReference type="RefSeq" id="WP_134147457.1">
    <property type="nucleotide sequence ID" value="NZ_PECK01000006.1"/>
</dbReference>
<dbReference type="InterPro" id="IPR057746">
    <property type="entry name" value="CpnT-like_N"/>
</dbReference>
<evidence type="ECO:0000259" key="2">
    <source>
        <dbReference type="Pfam" id="PF25547"/>
    </source>
</evidence>
<dbReference type="Proteomes" id="UP000294844">
    <property type="component" value="Unassembled WGS sequence"/>
</dbReference>
<evidence type="ECO:0008006" key="7">
    <source>
        <dbReference type="Google" id="ProtNLM"/>
    </source>
</evidence>
<feature type="domain" description="TNT" evidence="1">
    <location>
        <begin position="404"/>
        <end position="499"/>
    </location>
</feature>
<evidence type="ECO:0000259" key="1">
    <source>
        <dbReference type="Pfam" id="PF14021"/>
    </source>
</evidence>
<dbReference type="Pfam" id="PF14021">
    <property type="entry name" value="TNT"/>
    <property type="match status" value="1"/>
</dbReference>
<protein>
    <recommendedName>
        <fullName evidence="7">DUF4237 domain-containing protein</fullName>
    </recommendedName>
</protein>
<accession>A0A4R8SDN7</accession>
<dbReference type="Pfam" id="PF25547">
    <property type="entry name" value="WXG100_2"/>
    <property type="match status" value="1"/>
</dbReference>
<dbReference type="EMBL" id="PECM01000001">
    <property type="protein sequence ID" value="TEA09322.1"/>
    <property type="molecule type" value="Genomic_DNA"/>
</dbReference>
<dbReference type="OrthoDB" id="4745173at2"/>
<feature type="domain" description="Outer membrane channel protein CpnT-like N-terminal" evidence="2">
    <location>
        <begin position="137"/>
        <end position="262"/>
    </location>
</feature>
<keyword evidence="5" id="KW-1185">Reference proteome</keyword>
<evidence type="ECO:0000313" key="5">
    <source>
        <dbReference type="Proteomes" id="UP000294844"/>
    </source>
</evidence>